<gene>
    <name evidence="3" type="ordered locus">HBHAL_4369</name>
</gene>
<dbReference type="InterPro" id="IPR050266">
    <property type="entry name" value="AB_hydrolase_sf"/>
</dbReference>
<dbReference type="GO" id="GO:0016020">
    <property type="term" value="C:membrane"/>
    <property type="evidence" value="ECO:0007669"/>
    <property type="project" value="TreeGrafter"/>
</dbReference>
<dbReference type="AlphaFoldDB" id="I0JRE0"/>
<evidence type="ECO:0000259" key="2">
    <source>
        <dbReference type="Pfam" id="PF12146"/>
    </source>
</evidence>
<dbReference type="EMBL" id="HE717023">
    <property type="protein sequence ID" value="CCG46710.1"/>
    <property type="molecule type" value="Genomic_DNA"/>
</dbReference>
<feature type="domain" description="Serine aminopeptidase S33" evidence="2">
    <location>
        <begin position="78"/>
        <end position="209"/>
    </location>
</feature>
<name>I0JRE0_HALH3</name>
<dbReference type="RefSeq" id="WP_014644598.1">
    <property type="nucleotide sequence ID" value="NC_017668.1"/>
</dbReference>
<dbReference type="PANTHER" id="PTHR43798:SF5">
    <property type="entry name" value="MONOACYLGLYCEROL LIPASE ABHD6"/>
    <property type="match status" value="1"/>
</dbReference>
<dbReference type="Pfam" id="PF12146">
    <property type="entry name" value="Hydrolase_4"/>
    <property type="match status" value="1"/>
</dbReference>
<keyword evidence="4" id="KW-1185">Reference proteome</keyword>
<evidence type="ECO:0000256" key="1">
    <source>
        <dbReference type="SAM" id="Phobius"/>
    </source>
</evidence>
<dbReference type="PANTHER" id="PTHR43798">
    <property type="entry name" value="MONOACYLGLYCEROL LIPASE"/>
    <property type="match status" value="1"/>
</dbReference>
<dbReference type="InterPro" id="IPR022742">
    <property type="entry name" value="Hydrolase_4"/>
</dbReference>
<keyword evidence="1" id="KW-1133">Transmembrane helix</keyword>
<dbReference type="InterPro" id="IPR029058">
    <property type="entry name" value="AB_hydrolase_fold"/>
</dbReference>
<sequence length="328" mass="36934">MKKFLKISLIVGISSGVIYLGIGYGLSLFSTVEKPSGQEESIAFDKLRNNEQNLSVPSLEGYQTRDGTDQYYRYYESEADKVVILVHGSGYHSKYLASLANYLSGEGVATVYTPDLRGHGPNTENRGDIDYIGQIEEDLNDLISLVVDRHPDSSIIVGGHSSCGGAVIRMAGGSSHHEAVDDYLLLAPYIHHEAPTNAEDSNWANENLQRMIGLSMLNQIGITHLNHLDAISFNMPNDVRDNTETLAYSYRLQISMHPRDEYEQDIEFMDNRVFVLIGREDQTFQANQYEEVFHNNENAKIRMMEDATHFGVVLDEKAHRVIAEWLEL</sequence>
<proteinExistence type="predicted"/>
<keyword evidence="1" id="KW-0812">Transmembrane</keyword>
<keyword evidence="3" id="KW-0378">Hydrolase</keyword>
<dbReference type="PATRIC" id="fig|866895.3.peg.3403"/>
<evidence type="ECO:0000313" key="4">
    <source>
        <dbReference type="Proteomes" id="UP000007397"/>
    </source>
</evidence>
<reference evidence="3 4" key="1">
    <citation type="journal article" date="2013" name="Environ. Microbiol.">
        <title>Chloride and organic osmolytes: a hybrid strategy to cope with elevated salinities by the moderately halophilic, chloride-dependent bacterium Halobacillus halophilus.</title>
        <authorList>
            <person name="Saum S.H."/>
            <person name="Pfeiffer F."/>
            <person name="Palm P."/>
            <person name="Rampp M."/>
            <person name="Schuster S.C."/>
            <person name="Muller V."/>
            <person name="Oesterhelt D."/>
        </authorList>
    </citation>
    <scope>NUCLEOTIDE SEQUENCE [LARGE SCALE GENOMIC DNA]</scope>
    <source>
        <strain evidence="4">ATCC 35676 / DSM 2266 / JCM 20832 / KCTC 3685 / LMG 17431 / NBRC 102448 / NCIMB 2269</strain>
    </source>
</reference>
<keyword evidence="1" id="KW-0472">Membrane</keyword>
<accession>I0JRE0</accession>
<feature type="transmembrane region" description="Helical" evidence="1">
    <location>
        <begin position="7"/>
        <end position="29"/>
    </location>
</feature>
<dbReference type="SUPFAM" id="SSF53474">
    <property type="entry name" value="alpha/beta-Hydrolases"/>
    <property type="match status" value="1"/>
</dbReference>
<protein>
    <submittedName>
        <fullName evidence="3">Alpha/beta fold hydrolase</fullName>
    </submittedName>
</protein>
<dbReference type="GO" id="GO:0046464">
    <property type="term" value="P:acylglycerol catabolic process"/>
    <property type="evidence" value="ECO:0007669"/>
    <property type="project" value="TreeGrafter"/>
</dbReference>
<dbReference type="eggNOG" id="COG2267">
    <property type="taxonomic scope" value="Bacteria"/>
</dbReference>
<evidence type="ECO:0000313" key="3">
    <source>
        <dbReference type="EMBL" id="CCG46710.1"/>
    </source>
</evidence>
<dbReference type="HOGENOM" id="CLU_068615_0_0_9"/>
<dbReference type="KEGG" id="hhd:HBHAL_4369"/>
<organism evidence="3 4">
    <name type="scientific">Halobacillus halophilus (strain ATCC 35676 / DSM 2266 / JCM 20832 / KCTC 3685 / LMG 17431 / NBRC 102448 / NCIMB 2269)</name>
    <name type="common">Sporosarcina halophila</name>
    <dbReference type="NCBI Taxonomy" id="866895"/>
    <lineage>
        <taxon>Bacteria</taxon>
        <taxon>Bacillati</taxon>
        <taxon>Bacillota</taxon>
        <taxon>Bacilli</taxon>
        <taxon>Bacillales</taxon>
        <taxon>Bacillaceae</taxon>
        <taxon>Halobacillus</taxon>
    </lineage>
</organism>
<dbReference type="Proteomes" id="UP000007397">
    <property type="component" value="Chromosome"/>
</dbReference>
<dbReference type="GO" id="GO:0047372">
    <property type="term" value="F:monoacylglycerol lipase activity"/>
    <property type="evidence" value="ECO:0007669"/>
    <property type="project" value="TreeGrafter"/>
</dbReference>
<dbReference type="Gene3D" id="3.40.50.1820">
    <property type="entry name" value="alpha/beta hydrolase"/>
    <property type="match status" value="1"/>
</dbReference>